<feature type="domain" description="SbsA Ig-like" evidence="3">
    <location>
        <begin position="187"/>
        <end position="283"/>
    </location>
</feature>
<feature type="transmembrane region" description="Helical" evidence="2">
    <location>
        <begin position="675"/>
        <end position="694"/>
    </location>
</feature>
<feature type="transmembrane region" description="Helical" evidence="2">
    <location>
        <begin position="650"/>
        <end position="669"/>
    </location>
</feature>
<feature type="transmembrane region" description="Helical" evidence="2">
    <location>
        <begin position="500"/>
        <end position="523"/>
    </location>
</feature>
<protein>
    <submittedName>
        <fullName evidence="4">Carboxypeptidase regulatory-like domain-containing protein</fullName>
    </submittedName>
</protein>
<evidence type="ECO:0000313" key="4">
    <source>
        <dbReference type="EMBL" id="MCA9386586.1"/>
    </source>
</evidence>
<reference evidence="4" key="2">
    <citation type="journal article" date="2021" name="Microbiome">
        <title>Successional dynamics and alternative stable states in a saline activated sludge microbial community over 9 years.</title>
        <authorList>
            <person name="Wang Y."/>
            <person name="Ye J."/>
            <person name="Ju F."/>
            <person name="Liu L."/>
            <person name="Boyd J.A."/>
            <person name="Deng Y."/>
            <person name="Parks D.H."/>
            <person name="Jiang X."/>
            <person name="Yin X."/>
            <person name="Woodcroft B.J."/>
            <person name="Tyson G.W."/>
            <person name="Hugenholtz P."/>
            <person name="Polz M.F."/>
            <person name="Zhang T."/>
        </authorList>
    </citation>
    <scope>NUCLEOTIDE SEQUENCE</scope>
    <source>
        <strain evidence="4">HKST-UBA09</strain>
    </source>
</reference>
<keyword evidence="4" id="KW-0645">Protease</keyword>
<dbReference type="SUPFAM" id="SSF49464">
    <property type="entry name" value="Carboxypeptidase regulatory domain-like"/>
    <property type="match status" value="2"/>
</dbReference>
<organism evidence="4 5">
    <name type="scientific">Candidatus Dojkabacteria bacterium</name>
    <dbReference type="NCBI Taxonomy" id="2099670"/>
    <lineage>
        <taxon>Bacteria</taxon>
        <taxon>Candidatus Dojkabacteria</taxon>
    </lineage>
</organism>
<evidence type="ECO:0000256" key="2">
    <source>
        <dbReference type="SAM" id="Phobius"/>
    </source>
</evidence>
<dbReference type="GO" id="GO:0004180">
    <property type="term" value="F:carboxypeptidase activity"/>
    <property type="evidence" value="ECO:0007669"/>
    <property type="project" value="UniProtKB-KW"/>
</dbReference>
<comment type="caution">
    <text evidence="4">The sequence shown here is derived from an EMBL/GenBank/DDBJ whole genome shotgun (WGS) entry which is preliminary data.</text>
</comment>
<evidence type="ECO:0000259" key="3">
    <source>
        <dbReference type="Pfam" id="PF13205"/>
    </source>
</evidence>
<reference evidence="4" key="1">
    <citation type="submission" date="2020-04" db="EMBL/GenBank/DDBJ databases">
        <authorList>
            <person name="Zhang T."/>
        </authorList>
    </citation>
    <scope>NUCLEOTIDE SEQUENCE</scope>
    <source>
        <strain evidence="4">HKST-UBA09</strain>
    </source>
</reference>
<evidence type="ECO:0000256" key="1">
    <source>
        <dbReference type="ARBA" id="ARBA00022729"/>
    </source>
</evidence>
<dbReference type="InterPro" id="IPR032812">
    <property type="entry name" value="SbsA_Ig"/>
</dbReference>
<keyword evidence="4" id="KW-0121">Carboxypeptidase</keyword>
<dbReference type="Pfam" id="PF13205">
    <property type="entry name" value="Big_5"/>
    <property type="match status" value="1"/>
</dbReference>
<keyword evidence="2" id="KW-0472">Membrane</keyword>
<dbReference type="Proteomes" id="UP000714915">
    <property type="component" value="Unassembled WGS sequence"/>
</dbReference>
<sequence length="810" mass="88523">MQFVIKQIQRSIIVLFFMLIFALAVYTKVDAASFKFNPSTKSFERTCQRSVSIDINPEGELSNAAEIEITYDPSVITIVDQNPNIAGIQIQPGNAFETYFYNEVNVTTGKIKLAGASFVTSLSSNKTFATITFTSSALATSTNFTIKFDYPGATKDSNIADAVTSNDLLSSVVNGSYTFINGPCQADTTSPQVVFQNPTNGATGVSLNSNVTLQITDDQSGIDLDSITFIIDGVSYTTLNPEVSYTGNSTNYNFVINPVNDFPVNQASTVVVTGKDIAGNTFSKQIIFNIPTPPPVTTDNEEPIIGFVNPVNLDSNVQVNEDIIITLGDNGSGVNLSTLIIYINGQPVTTSTQGVVVSGNPNLYTITIPGTGRIIANQVNFLRVVGSDFEGNSFDRQIVFNIPQAIQCPTDTDPNDPDAPDSVDDPITNTPEYQELLEDFKSNPDSLEKQIKNCYGQEIEINEVPTIVSEVLKSENLLKGTALENTVIDSIAKETSTSGFAALFAIILLSLNILPVLSLVAAAPGLGVKLLSILFGKSNTNPWGVITSAVDNKPVPFAVCQIFTQGSQFKVTQSISDLDGRYGFILSPGKYRLEIKQSGFKQFDLDIDIDEGQESVIRDVKLLPINQTGDYSENIFQQLFKVLLVVYKKISIFMFVFGYIFSIISMIIAPSFANFIIFSIFTTTILVYFLPILFKRSQFASIVDVETGLRIPFAQIKIFNSNTWQLIDSKVTNYNGLFDFYGEAGTYGIVVEARGYQFPSSKNKYPTAGKNRNNVLLVDLKKGKNNITIFLDPLKGNNLFKDNINSPFSG</sequence>
<dbReference type="Gene3D" id="2.60.40.1120">
    <property type="entry name" value="Carboxypeptidase-like, regulatory domain"/>
    <property type="match status" value="1"/>
</dbReference>
<keyword evidence="2" id="KW-0812">Transmembrane</keyword>
<dbReference type="InterPro" id="IPR008965">
    <property type="entry name" value="CBM2/CBM3_carb-bd_dom_sf"/>
</dbReference>
<keyword evidence="2" id="KW-1133">Transmembrane helix</keyword>
<dbReference type="EMBL" id="JAGQLF010000007">
    <property type="protein sequence ID" value="MCA9386586.1"/>
    <property type="molecule type" value="Genomic_DNA"/>
</dbReference>
<accession>A0A955LAU2</accession>
<dbReference type="Pfam" id="PF13620">
    <property type="entry name" value="CarboxypepD_reg"/>
    <property type="match status" value="1"/>
</dbReference>
<dbReference type="SUPFAM" id="SSF49384">
    <property type="entry name" value="Carbohydrate-binding domain"/>
    <property type="match status" value="1"/>
</dbReference>
<dbReference type="AlphaFoldDB" id="A0A955LAU2"/>
<evidence type="ECO:0000313" key="5">
    <source>
        <dbReference type="Proteomes" id="UP000714915"/>
    </source>
</evidence>
<proteinExistence type="predicted"/>
<keyword evidence="4" id="KW-0378">Hydrolase</keyword>
<dbReference type="InterPro" id="IPR008969">
    <property type="entry name" value="CarboxyPept-like_regulatory"/>
</dbReference>
<dbReference type="GO" id="GO:0030246">
    <property type="term" value="F:carbohydrate binding"/>
    <property type="evidence" value="ECO:0007669"/>
    <property type="project" value="InterPro"/>
</dbReference>
<dbReference type="Gene3D" id="2.60.40.680">
    <property type="match status" value="1"/>
</dbReference>
<name>A0A955LAU2_9BACT</name>
<keyword evidence="1" id="KW-0732">Signal</keyword>
<gene>
    <name evidence="4" type="ORF">KC669_00985</name>
</gene>